<name>A0A914UWB9_9BILA</name>
<dbReference type="GO" id="GO:0005615">
    <property type="term" value="C:extracellular space"/>
    <property type="evidence" value="ECO:0007669"/>
    <property type="project" value="TreeGrafter"/>
</dbReference>
<dbReference type="InterPro" id="IPR001767">
    <property type="entry name" value="Hedgehog_Hint"/>
</dbReference>
<dbReference type="GO" id="GO:0010468">
    <property type="term" value="P:regulation of gene expression"/>
    <property type="evidence" value="ECO:0007669"/>
    <property type="project" value="TreeGrafter"/>
</dbReference>
<proteinExistence type="predicted"/>
<dbReference type="Pfam" id="PF01079">
    <property type="entry name" value="Hint"/>
    <property type="match status" value="2"/>
</dbReference>
<dbReference type="CDD" id="cd00081">
    <property type="entry name" value="Hint"/>
    <property type="match status" value="1"/>
</dbReference>
<dbReference type="InterPro" id="IPR050387">
    <property type="entry name" value="Hedgehog_Signaling"/>
</dbReference>
<evidence type="ECO:0000313" key="2">
    <source>
        <dbReference type="Proteomes" id="UP000887566"/>
    </source>
</evidence>
<dbReference type="GO" id="GO:0001708">
    <property type="term" value="P:cell fate specification"/>
    <property type="evidence" value="ECO:0007669"/>
    <property type="project" value="TreeGrafter"/>
</dbReference>
<evidence type="ECO:0000313" key="3">
    <source>
        <dbReference type="WBParaSite" id="PSAMB.scaffold1311size33126.g12291.t1"/>
    </source>
</evidence>
<sequence>MADLQIGDRILTINSDGNIVASPIILFLDRSVNVVDQYVLVTLTDNQELRMSPDHLIFRLKNRQSFKSDADHRALKLLWNSGNVSHEMRHITGNDSGHFKTPRPLRLGYFNDHRFEPPDVSSTTGLWSLTEATLAKNLQRGDFVLQRDADNDHLLWVKVTAIGKIYDRGAYAPLTAEGTLLVNGVVASCYAATRHEKLAHFSMAPIRWLSYLTTFERSSGLHFYAKLLMNIADVIEMFSAIQLYN</sequence>
<reference evidence="3" key="1">
    <citation type="submission" date="2022-11" db="UniProtKB">
        <authorList>
            <consortium name="WormBaseParasite"/>
        </authorList>
    </citation>
    <scope>IDENTIFICATION</scope>
</reference>
<dbReference type="GO" id="GO:0005509">
    <property type="term" value="F:calcium ion binding"/>
    <property type="evidence" value="ECO:0007669"/>
    <property type="project" value="TreeGrafter"/>
</dbReference>
<dbReference type="Gene3D" id="2.170.16.10">
    <property type="entry name" value="Hedgehog/Intein (Hint) domain"/>
    <property type="match status" value="1"/>
</dbReference>
<dbReference type="SMART" id="SM00305">
    <property type="entry name" value="HintC"/>
    <property type="match status" value="1"/>
</dbReference>
<dbReference type="GO" id="GO:0005113">
    <property type="term" value="F:patched binding"/>
    <property type="evidence" value="ECO:0007669"/>
    <property type="project" value="TreeGrafter"/>
</dbReference>
<organism evidence="2 3">
    <name type="scientific">Plectus sambesii</name>
    <dbReference type="NCBI Taxonomy" id="2011161"/>
    <lineage>
        <taxon>Eukaryota</taxon>
        <taxon>Metazoa</taxon>
        <taxon>Ecdysozoa</taxon>
        <taxon>Nematoda</taxon>
        <taxon>Chromadorea</taxon>
        <taxon>Plectida</taxon>
        <taxon>Plectina</taxon>
        <taxon>Plectoidea</taxon>
        <taxon>Plectidae</taxon>
        <taxon>Plectus</taxon>
    </lineage>
</organism>
<dbReference type="InterPro" id="IPR003586">
    <property type="entry name" value="Hint_dom_C"/>
</dbReference>
<dbReference type="GO" id="GO:0016540">
    <property type="term" value="P:protein autoprocessing"/>
    <property type="evidence" value="ECO:0007669"/>
    <property type="project" value="InterPro"/>
</dbReference>
<dbReference type="PANTHER" id="PTHR11889">
    <property type="entry name" value="HEDGEHOG"/>
    <property type="match status" value="1"/>
</dbReference>
<dbReference type="PANTHER" id="PTHR11889:SF31">
    <property type="entry name" value="PROTEIN HEDGEHOG"/>
    <property type="match status" value="1"/>
</dbReference>
<dbReference type="Proteomes" id="UP000887566">
    <property type="component" value="Unplaced"/>
</dbReference>
<dbReference type="GO" id="GO:0007224">
    <property type="term" value="P:smoothened signaling pathway"/>
    <property type="evidence" value="ECO:0007669"/>
    <property type="project" value="TreeGrafter"/>
</dbReference>
<keyword evidence="2" id="KW-1185">Reference proteome</keyword>
<dbReference type="InterPro" id="IPR036844">
    <property type="entry name" value="Hint_dom_sf"/>
</dbReference>
<evidence type="ECO:0000259" key="1">
    <source>
        <dbReference type="SMART" id="SM00305"/>
    </source>
</evidence>
<dbReference type="SUPFAM" id="SSF51294">
    <property type="entry name" value="Hedgehog/intein (Hint) domain"/>
    <property type="match status" value="1"/>
</dbReference>
<protein>
    <submittedName>
        <fullName evidence="3">Hint domain-containing protein</fullName>
    </submittedName>
</protein>
<dbReference type="WBParaSite" id="PSAMB.scaffold1311size33126.g12291.t1">
    <property type="protein sequence ID" value="PSAMB.scaffold1311size33126.g12291.t1"/>
    <property type="gene ID" value="PSAMB.scaffold1311size33126.g12291"/>
</dbReference>
<accession>A0A914UWB9</accession>
<dbReference type="AlphaFoldDB" id="A0A914UWB9"/>
<feature type="domain" description="Hint" evidence="1">
    <location>
        <begin position="151"/>
        <end position="195"/>
    </location>
</feature>